<dbReference type="Gene3D" id="3.40.30.10">
    <property type="entry name" value="Glutaredoxin"/>
    <property type="match status" value="1"/>
</dbReference>
<gene>
    <name evidence="2" type="ORF">L210DRAFT_3427628</name>
    <name evidence="3" type="ORF">L210DRAFT_848009</name>
</gene>
<reference evidence="3" key="2">
    <citation type="journal article" date="2020" name="Nat. Commun.">
        <title>Large-scale genome sequencing of mycorrhizal fungi provides insights into the early evolution of symbiotic traits.</title>
        <authorList>
            <person name="Miyauchi S."/>
            <person name="Kiss E."/>
            <person name="Kuo A."/>
            <person name="Drula E."/>
            <person name="Kohler A."/>
            <person name="Sanchez-Garcia M."/>
            <person name="Morin E."/>
            <person name="Andreopoulos B."/>
            <person name="Barry K.W."/>
            <person name="Bonito G."/>
            <person name="Buee M."/>
            <person name="Carver A."/>
            <person name="Chen C."/>
            <person name="Cichocki N."/>
            <person name="Clum A."/>
            <person name="Culley D."/>
            <person name="Crous P.W."/>
            <person name="Fauchery L."/>
            <person name="Girlanda M."/>
            <person name="Hayes R.D."/>
            <person name="Keri Z."/>
            <person name="LaButti K."/>
            <person name="Lipzen A."/>
            <person name="Lombard V."/>
            <person name="Magnuson J."/>
            <person name="Maillard F."/>
            <person name="Murat C."/>
            <person name="Nolan M."/>
            <person name="Ohm R.A."/>
            <person name="Pangilinan J."/>
            <person name="Pereira M.F."/>
            <person name="Perotto S."/>
            <person name="Peter M."/>
            <person name="Pfister S."/>
            <person name="Riley R."/>
            <person name="Sitrit Y."/>
            <person name="Stielow J.B."/>
            <person name="Szollosi G."/>
            <person name="Zifcakova L."/>
            <person name="Stursova M."/>
            <person name="Spatafora J.W."/>
            <person name="Tedersoo L."/>
            <person name="Vaario L.M."/>
            <person name="Yamada A."/>
            <person name="Yan M."/>
            <person name="Wang P."/>
            <person name="Xu J."/>
            <person name="Bruns T."/>
            <person name="Baldrian P."/>
            <person name="Vilgalys R."/>
            <person name="Dunand C."/>
            <person name="Henrissat B."/>
            <person name="Grigoriev I.V."/>
            <person name="Hibbett D."/>
            <person name="Nagy L.G."/>
            <person name="Martin F.M."/>
        </authorList>
    </citation>
    <scope>NUCLEOTIDE SEQUENCE</scope>
    <source>
        <strain evidence="3">BED1</strain>
    </source>
</reference>
<name>A0AAD4C0I7_BOLED</name>
<keyword evidence="4" id="KW-1185">Reference proteome</keyword>
<dbReference type="GO" id="GO:0000324">
    <property type="term" value="C:fungal-type vacuole"/>
    <property type="evidence" value="ECO:0007669"/>
    <property type="project" value="TreeGrafter"/>
</dbReference>
<evidence type="ECO:0000313" key="4">
    <source>
        <dbReference type="Proteomes" id="UP001194468"/>
    </source>
</evidence>
<evidence type="ECO:0000313" key="3">
    <source>
        <dbReference type="EMBL" id="KAF8444789.1"/>
    </source>
</evidence>
<dbReference type="PROSITE" id="PS51354">
    <property type="entry name" value="GLUTAREDOXIN_2"/>
    <property type="match status" value="1"/>
</dbReference>
<evidence type="ECO:0000313" key="2">
    <source>
        <dbReference type="EMBL" id="KAF8417995.1"/>
    </source>
</evidence>
<dbReference type="Proteomes" id="UP001194468">
    <property type="component" value="Unassembled WGS sequence"/>
</dbReference>
<comment type="caution">
    <text evidence="3">The sequence shown here is derived from an EMBL/GenBank/DDBJ whole genome shotgun (WGS) entry which is preliminary data.</text>
</comment>
<dbReference type="PRINTS" id="PR00160">
    <property type="entry name" value="GLUTAREDOXIN"/>
</dbReference>
<dbReference type="PANTHER" id="PTHR45694">
    <property type="entry name" value="GLUTAREDOXIN 2"/>
    <property type="match status" value="1"/>
</dbReference>
<dbReference type="CDD" id="cd03419">
    <property type="entry name" value="GRX_GRXh_1_2_like"/>
    <property type="match status" value="1"/>
</dbReference>
<dbReference type="PANTHER" id="PTHR45694:SF5">
    <property type="entry name" value="GLUTAREDOXIN 2"/>
    <property type="match status" value="1"/>
</dbReference>
<dbReference type="GO" id="GO:0005801">
    <property type="term" value="C:cis-Golgi network"/>
    <property type="evidence" value="ECO:0007669"/>
    <property type="project" value="TreeGrafter"/>
</dbReference>
<dbReference type="GO" id="GO:0015038">
    <property type="term" value="F:glutathione disulfide oxidoreductase activity"/>
    <property type="evidence" value="ECO:0007669"/>
    <property type="project" value="TreeGrafter"/>
</dbReference>
<dbReference type="InterPro" id="IPR002109">
    <property type="entry name" value="Glutaredoxin"/>
</dbReference>
<protein>
    <submittedName>
        <fullName evidence="3">Glutaredoxin</fullName>
    </submittedName>
</protein>
<dbReference type="GO" id="GO:0034599">
    <property type="term" value="P:cellular response to oxidative stress"/>
    <property type="evidence" value="ECO:0007669"/>
    <property type="project" value="TreeGrafter"/>
</dbReference>
<proteinExistence type="predicted"/>
<sequence>MSGRAPGRFAGGPGGWEERLKVLREDYPLVVFSKSYCPYSKRAKKLLETYDLLPAPKVIEVDLRADSAHIKTLLIRLTDRSTFPNVILHGRSIGGSDELIRLHEEGRLRQVLEKAGVKVRGAGEGVV</sequence>
<reference evidence="3" key="1">
    <citation type="submission" date="2019-10" db="EMBL/GenBank/DDBJ databases">
        <authorList>
            <consortium name="DOE Joint Genome Institute"/>
            <person name="Kuo A."/>
            <person name="Miyauchi S."/>
            <person name="Kiss E."/>
            <person name="Drula E."/>
            <person name="Kohler A."/>
            <person name="Sanchez-Garcia M."/>
            <person name="Andreopoulos B."/>
            <person name="Barry K.W."/>
            <person name="Bonito G."/>
            <person name="Buee M."/>
            <person name="Carver A."/>
            <person name="Chen C."/>
            <person name="Cichocki N."/>
            <person name="Clum A."/>
            <person name="Culley D."/>
            <person name="Crous P.W."/>
            <person name="Fauchery L."/>
            <person name="Girlanda M."/>
            <person name="Hayes R."/>
            <person name="Keri Z."/>
            <person name="LaButti K."/>
            <person name="Lipzen A."/>
            <person name="Lombard V."/>
            <person name="Magnuson J."/>
            <person name="Maillard F."/>
            <person name="Morin E."/>
            <person name="Murat C."/>
            <person name="Nolan M."/>
            <person name="Ohm R."/>
            <person name="Pangilinan J."/>
            <person name="Pereira M."/>
            <person name="Perotto S."/>
            <person name="Peter M."/>
            <person name="Riley R."/>
            <person name="Sitrit Y."/>
            <person name="Stielow B."/>
            <person name="Szollosi G."/>
            <person name="Zifcakova L."/>
            <person name="Stursova M."/>
            <person name="Spatafora J.W."/>
            <person name="Tedersoo L."/>
            <person name="Vaario L.-M."/>
            <person name="Yamada A."/>
            <person name="Yan M."/>
            <person name="Wang P."/>
            <person name="Xu J."/>
            <person name="Bruns T."/>
            <person name="Baldrian P."/>
            <person name="Vilgalys R."/>
            <person name="Henrissat B."/>
            <person name="Grigoriev I.V."/>
            <person name="Hibbett D."/>
            <person name="Nagy L.G."/>
            <person name="Martin F.M."/>
        </authorList>
    </citation>
    <scope>NUCLEOTIDE SEQUENCE</scope>
    <source>
        <strain evidence="3">BED1</strain>
    </source>
</reference>
<organism evidence="3 4">
    <name type="scientific">Boletus edulis BED1</name>
    <dbReference type="NCBI Taxonomy" id="1328754"/>
    <lineage>
        <taxon>Eukaryota</taxon>
        <taxon>Fungi</taxon>
        <taxon>Dikarya</taxon>
        <taxon>Basidiomycota</taxon>
        <taxon>Agaricomycotina</taxon>
        <taxon>Agaricomycetes</taxon>
        <taxon>Agaricomycetidae</taxon>
        <taxon>Boletales</taxon>
        <taxon>Boletineae</taxon>
        <taxon>Boletaceae</taxon>
        <taxon>Boletoideae</taxon>
        <taxon>Boletus</taxon>
    </lineage>
</organism>
<dbReference type="InterPro" id="IPR014025">
    <property type="entry name" value="Glutaredoxin_subgr"/>
</dbReference>
<dbReference type="AlphaFoldDB" id="A0AAD4C0I7"/>
<dbReference type="GO" id="GO:0005796">
    <property type="term" value="C:Golgi lumen"/>
    <property type="evidence" value="ECO:0007669"/>
    <property type="project" value="TreeGrafter"/>
</dbReference>
<dbReference type="EMBL" id="WHUW01000210">
    <property type="protein sequence ID" value="KAF8417995.1"/>
    <property type="molecule type" value="Genomic_DNA"/>
</dbReference>
<accession>A0AAD4C0I7</accession>
<evidence type="ECO:0000259" key="1">
    <source>
        <dbReference type="Pfam" id="PF00462"/>
    </source>
</evidence>
<dbReference type="EMBL" id="WHUW01000006">
    <property type="protein sequence ID" value="KAF8444789.1"/>
    <property type="molecule type" value="Genomic_DNA"/>
</dbReference>
<dbReference type="InterPro" id="IPR036249">
    <property type="entry name" value="Thioredoxin-like_sf"/>
</dbReference>
<feature type="domain" description="Glutaredoxin" evidence="1">
    <location>
        <begin position="30"/>
        <end position="93"/>
    </location>
</feature>
<dbReference type="SUPFAM" id="SSF52833">
    <property type="entry name" value="Thioredoxin-like"/>
    <property type="match status" value="1"/>
</dbReference>
<dbReference type="Pfam" id="PF00462">
    <property type="entry name" value="Glutaredoxin"/>
    <property type="match status" value="1"/>
</dbReference>